<organism evidence="3 4">
    <name type="scientific">Catonella morbi ATCC 51271</name>
    <dbReference type="NCBI Taxonomy" id="592026"/>
    <lineage>
        <taxon>Bacteria</taxon>
        <taxon>Bacillati</taxon>
        <taxon>Bacillota</taxon>
        <taxon>Clostridia</taxon>
        <taxon>Lachnospirales</taxon>
        <taxon>Lachnospiraceae</taxon>
        <taxon>Catonella</taxon>
    </lineage>
</organism>
<dbReference type="OrthoDB" id="2005632at2"/>
<name>V2Y5W9_9FIRM</name>
<keyword evidence="2" id="KW-0472">Membrane</keyword>
<evidence type="ECO:0000256" key="2">
    <source>
        <dbReference type="SAM" id="Phobius"/>
    </source>
</evidence>
<evidence type="ECO:0000313" key="3">
    <source>
        <dbReference type="EMBL" id="ESL03066.1"/>
    </source>
</evidence>
<accession>V2Y5W9</accession>
<reference evidence="3 4" key="1">
    <citation type="submission" date="2013-06" db="EMBL/GenBank/DDBJ databases">
        <authorList>
            <person name="Weinstock G."/>
            <person name="Sodergren E."/>
            <person name="Clifton S."/>
            <person name="Fulton L."/>
            <person name="Fulton B."/>
            <person name="Courtney L."/>
            <person name="Fronick C."/>
            <person name="Harrison M."/>
            <person name="Strong C."/>
            <person name="Farmer C."/>
            <person name="Delahaunty K."/>
            <person name="Markovic C."/>
            <person name="Hall O."/>
            <person name="Minx P."/>
            <person name="Tomlinson C."/>
            <person name="Mitreva M."/>
            <person name="Nelson J."/>
            <person name="Hou S."/>
            <person name="Wollam A."/>
            <person name="Pepin K.H."/>
            <person name="Johnson M."/>
            <person name="Bhonagiri V."/>
            <person name="Nash W.E."/>
            <person name="Warren W."/>
            <person name="Chinwalla A."/>
            <person name="Mardis E.R."/>
            <person name="Wilson R.K."/>
        </authorList>
    </citation>
    <scope>NUCLEOTIDE SEQUENCE [LARGE SCALE GENOMIC DNA]</scope>
    <source>
        <strain evidence="3 4">ATCC 51271</strain>
    </source>
</reference>
<feature type="region of interest" description="Disordered" evidence="1">
    <location>
        <begin position="35"/>
        <end position="55"/>
    </location>
</feature>
<keyword evidence="2" id="KW-0812">Transmembrane</keyword>
<keyword evidence="2" id="KW-1133">Transmembrane helix</keyword>
<evidence type="ECO:0000256" key="1">
    <source>
        <dbReference type="SAM" id="MobiDB-lite"/>
    </source>
</evidence>
<protein>
    <submittedName>
        <fullName evidence="3">Uncharacterized protein</fullName>
    </submittedName>
</protein>
<dbReference type="EMBL" id="ACIL03000013">
    <property type="protein sequence ID" value="ESL03066.1"/>
    <property type="molecule type" value="Genomic_DNA"/>
</dbReference>
<evidence type="ECO:0000313" key="4">
    <source>
        <dbReference type="Proteomes" id="UP000018227"/>
    </source>
</evidence>
<sequence>MKTNRQIKYLIAVAAVIIIIAILGYITVSVNRSNGNPGNDSAADTKSNISGKQTDDLNNQVESFTLDDDLRTAITELAGSDEYLNKKSVTSDEKHWKEQFISDFIQNSRLSFSYLDKISKENDGMVSVKELNYMQSSLTGVELDFSDIVDKAVDANRSSSKLNQGTLSNYVYESASDGIDLTAILDIESEPIGQDFWIAKRIVTVHLIKNPKSCFDGYTITSLTSTDLGNSTGEYQKDILKDGRIKAFLLGNDIKSAIIKLATSNEYFNGKDIKVGEKAWKEQFVSDFIQNSGKSFSYLTKISKENNGMIDVKEINYMQKSLTGVELDFSDVVDKTVDIKQASDNLSSATLSGYKYEPVENGAVITGILDTGIKNEDEGPWSGRRKVKVYLVKNPESCFDAFTISSLSSINIEN</sequence>
<dbReference type="Proteomes" id="UP000018227">
    <property type="component" value="Unassembled WGS sequence"/>
</dbReference>
<proteinExistence type="predicted"/>
<dbReference type="HOGENOM" id="CLU_663411_0_0_9"/>
<comment type="caution">
    <text evidence="3">The sequence shown here is derived from an EMBL/GenBank/DDBJ whole genome shotgun (WGS) entry which is preliminary data.</text>
</comment>
<dbReference type="eggNOG" id="ENOG5033JDJ">
    <property type="taxonomic scope" value="Bacteria"/>
</dbReference>
<keyword evidence="4" id="KW-1185">Reference proteome</keyword>
<gene>
    <name evidence="3" type="ORF">GCWU0000282_001939</name>
</gene>
<feature type="transmembrane region" description="Helical" evidence="2">
    <location>
        <begin position="7"/>
        <end position="28"/>
    </location>
</feature>
<dbReference type="RefSeq" id="WP_023354808.1">
    <property type="nucleotide sequence ID" value="NZ_KI535368.1"/>
</dbReference>
<dbReference type="AlphaFoldDB" id="V2Y5W9"/>